<evidence type="ECO:0000256" key="2">
    <source>
        <dbReference type="ARBA" id="ARBA00022448"/>
    </source>
</evidence>
<protein>
    <submittedName>
        <fullName evidence="5">Phosphate ABC transporter substrate-binding protein PstS</fullName>
    </submittedName>
</protein>
<dbReference type="PANTHER" id="PTHR42996:SF1">
    <property type="entry name" value="PHOSPHATE-BINDING PROTEIN PSTS"/>
    <property type="match status" value="1"/>
</dbReference>
<dbReference type="InterPro" id="IPR024370">
    <property type="entry name" value="PBP_domain"/>
</dbReference>
<evidence type="ECO:0000256" key="3">
    <source>
        <dbReference type="ARBA" id="ARBA00022592"/>
    </source>
</evidence>
<evidence type="ECO:0000313" key="5">
    <source>
        <dbReference type="EMBL" id="GER93136.1"/>
    </source>
</evidence>
<reference evidence="5" key="1">
    <citation type="submission" date="2019-10" db="EMBL/GenBank/DDBJ databases">
        <title>Metagenomic sequencing of thiosulfate-disproportionating enrichment culture.</title>
        <authorList>
            <person name="Umezawa K."/>
            <person name="Kojima H."/>
            <person name="Fukui M."/>
        </authorList>
    </citation>
    <scope>NUCLEOTIDE SEQUENCE</scope>
    <source>
        <strain evidence="5">45J</strain>
    </source>
</reference>
<evidence type="ECO:0000259" key="4">
    <source>
        <dbReference type="Pfam" id="PF12849"/>
    </source>
</evidence>
<dbReference type="SUPFAM" id="SSF53850">
    <property type="entry name" value="Periplasmic binding protein-like II"/>
    <property type="match status" value="1"/>
</dbReference>
<dbReference type="NCBIfam" id="TIGR00975">
    <property type="entry name" value="3a0107s03"/>
    <property type="match status" value="1"/>
</dbReference>
<comment type="caution">
    <text evidence="5">The sequence shown here is derived from an EMBL/GenBank/DDBJ whole genome shotgun (WGS) entry which is preliminary data.</text>
</comment>
<comment type="similarity">
    <text evidence="1">Belongs to the PstS family.</text>
</comment>
<sequence length="337" mass="37232">MKRILGFILALTVVLSLSMANAEETLNGAGATFPYPLYSAWAYEYHKTTGVKLNYQSIGSGGGVRQVVNRTVDFGASDDALEPKEIEKDKLLQWPQVIGGEVLAINVSGIKSEEMVLDSDSVCKIFLGEVKYWDDKEIKQLNPSLNLPHKEITVVHRSDGSGTTAVFTHYLSEACPAWKSKVGEGKSVKWPVGIGGKGNEGVANYVKRTPFSIGYVEFAYAKQNKLTYTLLKNPAGKVIRPTLETFAEAASAGNYDPKKHFYTWVTNVKSPNAWPIVAATNILVPKERVGENKKVVKFFDWAFSKKADEIAQSLVYAPLPEALKNKIRAYWKANGIY</sequence>
<dbReference type="CDD" id="cd13565">
    <property type="entry name" value="PBP2_PstS"/>
    <property type="match status" value="1"/>
</dbReference>
<dbReference type="EMBL" id="BLAB01000001">
    <property type="protein sequence ID" value="GER93136.1"/>
    <property type="molecule type" value="Genomic_DNA"/>
</dbReference>
<keyword evidence="2" id="KW-0813">Transport</keyword>
<proteinExistence type="inferred from homology"/>
<dbReference type="AlphaFoldDB" id="A0A5J4L6G1"/>
<organism evidence="5">
    <name type="scientific">hot springs metagenome</name>
    <dbReference type="NCBI Taxonomy" id="433727"/>
    <lineage>
        <taxon>unclassified sequences</taxon>
        <taxon>metagenomes</taxon>
        <taxon>ecological metagenomes</taxon>
    </lineage>
</organism>
<dbReference type="GO" id="GO:0042301">
    <property type="term" value="F:phosphate ion binding"/>
    <property type="evidence" value="ECO:0007669"/>
    <property type="project" value="InterPro"/>
</dbReference>
<dbReference type="Gene3D" id="3.40.190.10">
    <property type="entry name" value="Periplasmic binding protein-like II"/>
    <property type="match status" value="2"/>
</dbReference>
<dbReference type="InterPro" id="IPR005673">
    <property type="entry name" value="ABC_phos-bd_PstS"/>
</dbReference>
<dbReference type="GO" id="GO:0043190">
    <property type="term" value="C:ATP-binding cassette (ABC) transporter complex"/>
    <property type="evidence" value="ECO:0007669"/>
    <property type="project" value="InterPro"/>
</dbReference>
<dbReference type="PANTHER" id="PTHR42996">
    <property type="entry name" value="PHOSPHATE-BINDING PROTEIN PSTS"/>
    <property type="match status" value="1"/>
</dbReference>
<dbReference type="GO" id="GO:0035435">
    <property type="term" value="P:phosphate ion transmembrane transport"/>
    <property type="evidence" value="ECO:0007669"/>
    <property type="project" value="InterPro"/>
</dbReference>
<gene>
    <name evidence="5" type="ORF">A45J_0869</name>
</gene>
<dbReference type="PIRSF" id="PIRSF002756">
    <property type="entry name" value="PstS"/>
    <property type="match status" value="1"/>
</dbReference>
<dbReference type="InterPro" id="IPR050962">
    <property type="entry name" value="Phosphate-bind_PstS"/>
</dbReference>
<accession>A0A5J4L6G1</accession>
<name>A0A5J4L6G1_9ZZZZ</name>
<dbReference type="Pfam" id="PF12849">
    <property type="entry name" value="PBP_like_2"/>
    <property type="match status" value="1"/>
</dbReference>
<evidence type="ECO:0000256" key="1">
    <source>
        <dbReference type="ARBA" id="ARBA00008725"/>
    </source>
</evidence>
<dbReference type="NCBIfam" id="NF008171">
    <property type="entry name" value="PRK10918.1"/>
    <property type="match status" value="1"/>
</dbReference>
<feature type="domain" description="PBP" evidence="4">
    <location>
        <begin position="22"/>
        <end position="305"/>
    </location>
</feature>
<keyword evidence="3" id="KW-0592">Phosphate transport</keyword>